<protein>
    <submittedName>
        <fullName evidence="1">Uncharacterized protein</fullName>
    </submittedName>
</protein>
<sequence length="209" mass="21772">MGTVTTPATGNLSPDALGSALRDVVEFVDAAGWDQPPTLFALVPTSVLAETQPDLVDEYDTSELSPIAQEPLPTSEAGPHADQDIQSAELEHILATTSWPEAVAGCALVQEIIVLPPEAESDLDEAFEPLLADPAAADAAARSTALAHPGSQPARLIAGALRDGRTLSLLQLRPPEGADDSQIELLSHPDLAPNLVEALAATLDNQPDE</sequence>
<keyword evidence="2" id="KW-1185">Reference proteome</keyword>
<accession>H0QUF7</accession>
<organism evidence="1 2">
    <name type="scientific">Gordonia effusa NBRC 100432</name>
    <dbReference type="NCBI Taxonomy" id="1077974"/>
    <lineage>
        <taxon>Bacteria</taxon>
        <taxon>Bacillati</taxon>
        <taxon>Actinomycetota</taxon>
        <taxon>Actinomycetes</taxon>
        <taxon>Mycobacteriales</taxon>
        <taxon>Gordoniaceae</taxon>
        <taxon>Gordonia</taxon>
    </lineage>
</organism>
<dbReference type="NCBIfam" id="NF040618">
    <property type="entry name" value="PPA1309_fam"/>
    <property type="match status" value="1"/>
</dbReference>
<gene>
    <name evidence="1" type="ORF">GOEFS_001_00030</name>
</gene>
<proteinExistence type="predicted"/>
<dbReference type="InterPro" id="IPR047681">
    <property type="entry name" value="PPA1309-like"/>
</dbReference>
<reference evidence="1 2" key="1">
    <citation type="submission" date="2011-12" db="EMBL/GenBank/DDBJ databases">
        <title>Whole genome shotgun sequence of Gordonia effusa NBRC 100432.</title>
        <authorList>
            <person name="Yoshida I."/>
            <person name="Takarada H."/>
            <person name="Hosoyama A."/>
            <person name="Tsuchikane K."/>
            <person name="Katsumata H."/>
            <person name="Yamazaki S."/>
            <person name="Fujita N."/>
        </authorList>
    </citation>
    <scope>NUCLEOTIDE SEQUENCE [LARGE SCALE GENOMIC DNA]</scope>
    <source>
        <strain evidence="1 2">NBRC 100432</strain>
    </source>
</reference>
<dbReference type="eggNOG" id="ENOG5032TUF">
    <property type="taxonomic scope" value="Bacteria"/>
</dbReference>
<dbReference type="EMBL" id="BAEH01000001">
    <property type="protein sequence ID" value="GAB16458.1"/>
    <property type="molecule type" value="Genomic_DNA"/>
</dbReference>
<evidence type="ECO:0000313" key="1">
    <source>
        <dbReference type="EMBL" id="GAB16458.1"/>
    </source>
</evidence>
<dbReference type="OrthoDB" id="3266223at2"/>
<dbReference type="STRING" id="1077974.GOEFS_001_00030"/>
<dbReference type="AlphaFoldDB" id="H0QUF7"/>
<comment type="caution">
    <text evidence="1">The sequence shown here is derived from an EMBL/GenBank/DDBJ whole genome shotgun (WGS) entry which is preliminary data.</text>
</comment>
<evidence type="ECO:0000313" key="2">
    <source>
        <dbReference type="Proteomes" id="UP000035034"/>
    </source>
</evidence>
<dbReference type="Proteomes" id="UP000035034">
    <property type="component" value="Unassembled WGS sequence"/>
</dbReference>
<name>H0QUF7_9ACTN</name>
<dbReference type="RefSeq" id="WP_007315796.1">
    <property type="nucleotide sequence ID" value="NZ_BAEH01000001.1"/>
</dbReference>